<dbReference type="InterPro" id="IPR001214">
    <property type="entry name" value="SET_dom"/>
</dbReference>
<dbReference type="Pfam" id="PF00856">
    <property type="entry name" value="SET"/>
    <property type="match status" value="1"/>
</dbReference>
<evidence type="ECO:0000313" key="4">
    <source>
        <dbReference type="Proteomes" id="UP000794436"/>
    </source>
</evidence>
<reference evidence="3" key="1">
    <citation type="submission" date="2019-03" db="EMBL/GenBank/DDBJ databases">
        <title>Long read genome sequence of the mycoparasitic Pythium oligandrum ATCC 38472 isolated from sugarbeet rhizosphere.</title>
        <authorList>
            <person name="Gaulin E."/>
        </authorList>
    </citation>
    <scope>NUCLEOTIDE SEQUENCE</scope>
    <source>
        <strain evidence="3">ATCC 38472_TT</strain>
    </source>
</reference>
<evidence type="ECO:0000256" key="1">
    <source>
        <dbReference type="SAM" id="MobiDB-lite"/>
    </source>
</evidence>
<dbReference type="Proteomes" id="UP000794436">
    <property type="component" value="Unassembled WGS sequence"/>
</dbReference>
<feature type="domain" description="SET" evidence="2">
    <location>
        <begin position="11"/>
        <end position="229"/>
    </location>
</feature>
<dbReference type="PANTHER" id="PTHR46455">
    <property type="entry name" value="SET AND MYND DOMAIN CONTAINING, ARTHROPOD-SPECIFIC, MEMBER 4, ISOFORM A"/>
    <property type="match status" value="1"/>
</dbReference>
<dbReference type="AlphaFoldDB" id="A0A8K1CLC5"/>
<name>A0A8K1CLC5_PYTOL</name>
<dbReference type="Gene3D" id="2.170.270.10">
    <property type="entry name" value="SET domain"/>
    <property type="match status" value="1"/>
</dbReference>
<dbReference type="InterPro" id="IPR046341">
    <property type="entry name" value="SET_dom_sf"/>
</dbReference>
<gene>
    <name evidence="3" type="ORF">Poli38472_009240</name>
</gene>
<dbReference type="CDD" id="cd20071">
    <property type="entry name" value="SET_SMYD"/>
    <property type="match status" value="1"/>
</dbReference>
<dbReference type="PROSITE" id="PS50280">
    <property type="entry name" value="SET"/>
    <property type="match status" value="1"/>
</dbReference>
<dbReference type="Gene3D" id="1.25.40.10">
    <property type="entry name" value="Tetratricopeptide repeat domain"/>
    <property type="match status" value="1"/>
</dbReference>
<dbReference type="InterPro" id="IPR053010">
    <property type="entry name" value="SET_SmydA-8"/>
</dbReference>
<comment type="caution">
    <text evidence="3">The sequence shown here is derived from an EMBL/GenBank/DDBJ whole genome shotgun (WGS) entry which is preliminary data.</text>
</comment>
<feature type="region of interest" description="Disordered" evidence="1">
    <location>
        <begin position="464"/>
        <end position="489"/>
    </location>
</feature>
<protein>
    <recommendedName>
        <fullName evidence="2">SET domain-containing protein</fullName>
    </recommendedName>
</protein>
<keyword evidence="4" id="KW-1185">Reference proteome</keyword>
<proteinExistence type="predicted"/>
<sequence>MAAVAPTFDACGVHIVEDPAKGKVVISDRSFEAGQVIFVEDAFVYASWSTNVCDGCEEDKDDENAPCHCDRTGSPKEMYTPALQKDAVRRDEIVQTMRELEGIGEVDRARCILKCLAMFERDPKSLDEVFECACANVDRCDEEATELRNLVPEIYPPGFTNEQMATLIGVFNTNAHELENLGGSGLFLSACRMEHNCSPNCSFTTYDDKLWMTAIRPIKEGEALSIDYGNFFYRPTEERMTSLFETYGFVCTCETCTVQPDTCRSFKCTSPSCTDGAIWPYPRKSEQPIEDPEELEYDWKCGDCGHVPTDEEVDSFEAAEQELLENDLPETVDGVDEYVKTSPLHKRHYLLFWALDAIGCEAAALSSVAEEEEDQKQLAEVWKRIIEYMNVVVPYAHHEKTIYYDNLAQVQVVLGNLNGARDAYRQAYDISCIVSGAECEPTLKLKNLSENPPTTAEEVRKLYANVKRREDEEDDDEEWEDDEEEEATA</sequence>
<dbReference type="InterPro" id="IPR011990">
    <property type="entry name" value="TPR-like_helical_dom_sf"/>
</dbReference>
<accession>A0A8K1CLC5</accession>
<organism evidence="3 4">
    <name type="scientific">Pythium oligandrum</name>
    <name type="common">Mycoparasitic fungus</name>
    <dbReference type="NCBI Taxonomy" id="41045"/>
    <lineage>
        <taxon>Eukaryota</taxon>
        <taxon>Sar</taxon>
        <taxon>Stramenopiles</taxon>
        <taxon>Oomycota</taxon>
        <taxon>Peronosporomycetes</taxon>
        <taxon>Pythiales</taxon>
        <taxon>Pythiaceae</taxon>
        <taxon>Pythium</taxon>
    </lineage>
</organism>
<dbReference type="EMBL" id="SPLM01000038">
    <property type="protein sequence ID" value="TMW65073.1"/>
    <property type="molecule type" value="Genomic_DNA"/>
</dbReference>
<evidence type="ECO:0000313" key="3">
    <source>
        <dbReference type="EMBL" id="TMW65073.1"/>
    </source>
</evidence>
<evidence type="ECO:0000259" key="2">
    <source>
        <dbReference type="PROSITE" id="PS50280"/>
    </source>
</evidence>
<dbReference type="SUPFAM" id="SSF82199">
    <property type="entry name" value="SET domain"/>
    <property type="match status" value="1"/>
</dbReference>
<dbReference type="OrthoDB" id="265717at2759"/>
<dbReference type="PANTHER" id="PTHR46455:SF5">
    <property type="entry name" value="SET AND MYND DOMAIN CONTAINING, ARTHROPOD-SPECIFIC, MEMBER 4, ISOFORM A"/>
    <property type="match status" value="1"/>
</dbReference>
<feature type="compositionally biased region" description="Acidic residues" evidence="1">
    <location>
        <begin position="471"/>
        <end position="489"/>
    </location>
</feature>